<dbReference type="PANTHER" id="PTHR12526:SF630">
    <property type="entry name" value="GLYCOSYLTRANSFERASE"/>
    <property type="match status" value="1"/>
</dbReference>
<dbReference type="eggNOG" id="COG0438">
    <property type="taxonomic scope" value="Bacteria"/>
</dbReference>
<feature type="domain" description="Glycosyl transferase family 1" evidence="1">
    <location>
        <begin position="207"/>
        <end position="354"/>
    </location>
</feature>
<organism evidence="3 4">
    <name type="scientific">Alcanivorax nanhaiticus</name>
    <dbReference type="NCBI Taxonomy" id="1177154"/>
    <lineage>
        <taxon>Bacteria</taxon>
        <taxon>Pseudomonadati</taxon>
        <taxon>Pseudomonadota</taxon>
        <taxon>Gammaproteobacteria</taxon>
        <taxon>Oceanospirillales</taxon>
        <taxon>Alcanivoracaceae</taxon>
        <taxon>Alcanivorax</taxon>
    </lineage>
</organism>
<proteinExistence type="predicted"/>
<dbReference type="RefSeq" id="WP_052041576.1">
    <property type="nucleotide sequence ID" value="NZ_ARXV01000009.1"/>
</dbReference>
<accession>A0A095SIA7</accession>
<name>A0A095SIA7_9GAMM</name>
<sequence>MKKVLLVTGSMKIGGLNSVIVEHARMFLSAGCEVHIVLTSRKGELPEDLQDKVHYLNLDNAESGLVMRLLYAIFRPFLKGIGNLFAEKRNRTIFENLMLDLGVSNEDMIVIHGFKVAAAFRGVCHPNLVKVMHEIQSEHAGGSGGWVRRIRYKLIAGCYERGKRVAVSKAVRDDYLKVVGGKGVVAVIGNGVNVSALLEASKTAPSMNHSRPYIVSVGRLVKVKGFDVLIRAYAKSDASHTHDLVIVGEGKEREAISRLIRELGLDDQVYLAGYVKPPFRIVREADLYVGASFHEGFGLALLEAMSLGLPVIASRVSGFEEIMEANPECMFEAGDVDALARLMDQVLQSDEKGRQVMPERYDFDEILKSYLLL</sequence>
<dbReference type="GO" id="GO:0016757">
    <property type="term" value="F:glycosyltransferase activity"/>
    <property type="evidence" value="ECO:0007669"/>
    <property type="project" value="InterPro"/>
</dbReference>
<evidence type="ECO:0000259" key="2">
    <source>
        <dbReference type="Pfam" id="PF13439"/>
    </source>
</evidence>
<dbReference type="Proteomes" id="UP000029444">
    <property type="component" value="Unassembled WGS sequence"/>
</dbReference>
<dbReference type="InterPro" id="IPR001296">
    <property type="entry name" value="Glyco_trans_1"/>
</dbReference>
<dbReference type="Pfam" id="PF00534">
    <property type="entry name" value="Glycos_transf_1"/>
    <property type="match status" value="1"/>
</dbReference>
<protein>
    <submittedName>
        <fullName evidence="3">Lipopolysaccharide biosynthesis protein</fullName>
    </submittedName>
</protein>
<dbReference type="GO" id="GO:1901135">
    <property type="term" value="P:carbohydrate derivative metabolic process"/>
    <property type="evidence" value="ECO:0007669"/>
    <property type="project" value="UniProtKB-ARBA"/>
</dbReference>
<dbReference type="PATRIC" id="fig|1177154.3.peg.2486"/>
<gene>
    <name evidence="3" type="ORF">Y5S_02451</name>
</gene>
<dbReference type="PANTHER" id="PTHR12526">
    <property type="entry name" value="GLYCOSYLTRANSFERASE"/>
    <property type="match status" value="1"/>
</dbReference>
<evidence type="ECO:0000313" key="4">
    <source>
        <dbReference type="Proteomes" id="UP000029444"/>
    </source>
</evidence>
<reference evidence="3 4" key="1">
    <citation type="submission" date="2012-09" db="EMBL/GenBank/DDBJ databases">
        <title>Genome Sequence of alkane-degrading Bacterium Alcanivorax sp. 19-m-6.</title>
        <authorList>
            <person name="Lai Q."/>
            <person name="Shao Z."/>
        </authorList>
    </citation>
    <scope>NUCLEOTIDE SEQUENCE [LARGE SCALE GENOMIC DNA]</scope>
    <source>
        <strain evidence="3 4">19-m-6</strain>
    </source>
</reference>
<dbReference type="EMBL" id="ARXV01000009">
    <property type="protein sequence ID" value="KGD64396.1"/>
    <property type="molecule type" value="Genomic_DNA"/>
</dbReference>
<dbReference type="STRING" id="1177154.Y5S_02451"/>
<keyword evidence="4" id="KW-1185">Reference proteome</keyword>
<comment type="caution">
    <text evidence="3">The sequence shown here is derived from an EMBL/GenBank/DDBJ whole genome shotgun (WGS) entry which is preliminary data.</text>
</comment>
<dbReference type="CDD" id="cd03811">
    <property type="entry name" value="GT4_GT28_WabH-like"/>
    <property type="match status" value="1"/>
</dbReference>
<evidence type="ECO:0000259" key="1">
    <source>
        <dbReference type="Pfam" id="PF00534"/>
    </source>
</evidence>
<dbReference type="Pfam" id="PF13439">
    <property type="entry name" value="Glyco_transf_4"/>
    <property type="match status" value="1"/>
</dbReference>
<dbReference type="AlphaFoldDB" id="A0A095SIA7"/>
<dbReference type="InterPro" id="IPR028098">
    <property type="entry name" value="Glyco_trans_4-like_N"/>
</dbReference>
<dbReference type="OrthoDB" id="9792269at2"/>
<feature type="domain" description="Glycosyltransferase subfamily 4-like N-terminal" evidence="2">
    <location>
        <begin position="13"/>
        <end position="195"/>
    </location>
</feature>
<dbReference type="Gene3D" id="3.40.50.2000">
    <property type="entry name" value="Glycogen Phosphorylase B"/>
    <property type="match status" value="2"/>
</dbReference>
<evidence type="ECO:0000313" key="3">
    <source>
        <dbReference type="EMBL" id="KGD64396.1"/>
    </source>
</evidence>
<dbReference type="SUPFAM" id="SSF53756">
    <property type="entry name" value="UDP-Glycosyltransferase/glycogen phosphorylase"/>
    <property type="match status" value="1"/>
</dbReference>